<dbReference type="SUPFAM" id="SSF101936">
    <property type="entry name" value="DNA-binding pseudobarrel domain"/>
    <property type="match status" value="3"/>
</dbReference>
<evidence type="ECO:0000313" key="8">
    <source>
        <dbReference type="EMBL" id="PVH31507.1"/>
    </source>
</evidence>
<protein>
    <recommendedName>
        <fullName evidence="7">TF-B3 domain-containing protein</fullName>
    </recommendedName>
</protein>
<name>A0A2T8I1E6_9POAL</name>
<feature type="domain" description="TF-B3" evidence="7">
    <location>
        <begin position="53"/>
        <end position="103"/>
    </location>
</feature>
<keyword evidence="3" id="KW-0238">DNA-binding</keyword>
<reference evidence="8" key="1">
    <citation type="submission" date="2018-04" db="EMBL/GenBank/DDBJ databases">
        <title>WGS assembly of Panicum hallii.</title>
        <authorList>
            <person name="Lovell J."/>
            <person name="Jenkins J."/>
            <person name="Lowry D."/>
            <person name="Mamidi S."/>
            <person name="Sreedasyam A."/>
            <person name="Weng X."/>
            <person name="Barry K."/>
            <person name="Bonette J."/>
            <person name="Campitelli B."/>
            <person name="Daum C."/>
            <person name="Gordon S."/>
            <person name="Gould B."/>
            <person name="Lipzen A."/>
            <person name="Macqueen A."/>
            <person name="Palacio-Mejia J."/>
            <person name="Plott C."/>
            <person name="Shakirov E."/>
            <person name="Shu S."/>
            <person name="Yoshinaga Y."/>
            <person name="Zane M."/>
            <person name="Rokhsar D."/>
            <person name="Grimwood J."/>
            <person name="Schmutz J."/>
            <person name="Juenger T."/>
        </authorList>
    </citation>
    <scope>NUCLEOTIDE SEQUENCE [LARGE SCALE GENOMIC DNA]</scope>
    <source>
        <strain evidence="8">FIL2</strain>
    </source>
</reference>
<dbReference type="SMART" id="SM01019">
    <property type="entry name" value="B3"/>
    <property type="match status" value="2"/>
</dbReference>
<evidence type="ECO:0000256" key="4">
    <source>
        <dbReference type="ARBA" id="ARBA00023163"/>
    </source>
</evidence>
<dbReference type="AlphaFoldDB" id="A0A2T8I1E6"/>
<dbReference type="GO" id="GO:0005634">
    <property type="term" value="C:nucleus"/>
    <property type="evidence" value="ECO:0007669"/>
    <property type="project" value="UniProtKB-SubCell"/>
</dbReference>
<dbReference type="EMBL" id="CM008054">
    <property type="protein sequence ID" value="PVH31507.1"/>
    <property type="molecule type" value="Genomic_DNA"/>
</dbReference>
<dbReference type="Pfam" id="PF02362">
    <property type="entry name" value="B3"/>
    <property type="match status" value="1"/>
</dbReference>
<keyword evidence="5" id="KW-0539">Nucleus</keyword>
<evidence type="ECO:0000256" key="6">
    <source>
        <dbReference type="SAM" id="MobiDB-lite"/>
    </source>
</evidence>
<dbReference type="PANTHER" id="PTHR31391:SF167">
    <property type="entry name" value="TF-B3 DOMAIN-CONTAINING PROTEIN"/>
    <property type="match status" value="1"/>
</dbReference>
<gene>
    <name evidence="8" type="ORF">PAHAL_9G164600</name>
</gene>
<dbReference type="CDD" id="cd10017">
    <property type="entry name" value="B3_DNA"/>
    <property type="match status" value="3"/>
</dbReference>
<comment type="subcellular location">
    <subcellularLocation>
        <location evidence="1">Nucleus</location>
    </subcellularLocation>
</comment>
<dbReference type="PROSITE" id="PS50863">
    <property type="entry name" value="B3"/>
    <property type="match status" value="1"/>
</dbReference>
<feature type="compositionally biased region" description="Low complexity" evidence="6">
    <location>
        <begin position="168"/>
        <end position="180"/>
    </location>
</feature>
<dbReference type="Gramene" id="PVH31507">
    <property type="protein sequence ID" value="PVH31507"/>
    <property type="gene ID" value="PAHAL_9G164600"/>
</dbReference>
<organism evidence="8">
    <name type="scientific">Panicum hallii</name>
    <dbReference type="NCBI Taxonomy" id="206008"/>
    <lineage>
        <taxon>Eukaryota</taxon>
        <taxon>Viridiplantae</taxon>
        <taxon>Streptophyta</taxon>
        <taxon>Embryophyta</taxon>
        <taxon>Tracheophyta</taxon>
        <taxon>Spermatophyta</taxon>
        <taxon>Magnoliopsida</taxon>
        <taxon>Liliopsida</taxon>
        <taxon>Poales</taxon>
        <taxon>Poaceae</taxon>
        <taxon>PACMAD clade</taxon>
        <taxon>Panicoideae</taxon>
        <taxon>Panicodae</taxon>
        <taxon>Paniceae</taxon>
        <taxon>Panicinae</taxon>
        <taxon>Panicum</taxon>
        <taxon>Panicum sect. Panicum</taxon>
    </lineage>
</organism>
<proteinExistence type="predicted"/>
<dbReference type="GO" id="GO:0003677">
    <property type="term" value="F:DNA binding"/>
    <property type="evidence" value="ECO:0007669"/>
    <property type="project" value="UniProtKB-KW"/>
</dbReference>
<evidence type="ECO:0000259" key="7">
    <source>
        <dbReference type="PROSITE" id="PS50863"/>
    </source>
</evidence>
<dbReference type="Proteomes" id="UP000243499">
    <property type="component" value="Chromosome 9"/>
</dbReference>
<evidence type="ECO:0000256" key="2">
    <source>
        <dbReference type="ARBA" id="ARBA00023015"/>
    </source>
</evidence>
<evidence type="ECO:0000256" key="3">
    <source>
        <dbReference type="ARBA" id="ARBA00023125"/>
    </source>
</evidence>
<evidence type="ECO:0000256" key="5">
    <source>
        <dbReference type="ARBA" id="ARBA00023242"/>
    </source>
</evidence>
<evidence type="ECO:0000256" key="1">
    <source>
        <dbReference type="ARBA" id="ARBA00004123"/>
    </source>
</evidence>
<sequence>MARTRSASQTKKSCDCCKRYLDHLDGKNQKMNYFLRRVTTSSKHDMNLPMVVYDVEVVEHFNKVVLRHGWDTFVDAHDIEKNDFLLFRHTEKSCFEVLILDSNGCEKVFPCTGIVSTPSFKETSVDSVDISSSPRHEITESSESERFTRCEKGNSCHCRQTVKMAATSSSSESGDIPSESESFESDDLQTSPGTDYVLSRRSYLSEAQEEKVVALIREIQPKVTAFVAIMRKSHVQGPSAFLRPGKSKKWHPKFYRSLYMFRGQWLDFVRVNHVQVGYICLLLRTKGARKFAFTVHLFRTTAARSRVGTNSRSVSSCHGISNPNMALAVDIKEEPTDEEHVSSESDMHGVSNKYQEEDSEGSFEPPYIISFKSCLSQSQKKMVEEKVRAIQCDVPIYVAIMNKCSVKIRYELEISARYAAANLPDRRQSMVLHYMAKSWKTQMVIRSGSRWFLCEGWPNFVCDNGFKSVTCLFELEKNERKLTMTVHVIFSELL</sequence>
<keyword evidence="4" id="KW-0804">Transcription</keyword>
<feature type="region of interest" description="Disordered" evidence="6">
    <location>
        <begin position="167"/>
        <end position="192"/>
    </location>
</feature>
<dbReference type="Gene3D" id="2.40.330.10">
    <property type="entry name" value="DNA-binding pseudobarrel domain"/>
    <property type="match status" value="3"/>
</dbReference>
<dbReference type="InterPro" id="IPR015300">
    <property type="entry name" value="DNA-bd_pseudobarrel_sf"/>
</dbReference>
<keyword evidence="2" id="KW-0805">Transcription regulation</keyword>
<dbReference type="InterPro" id="IPR003340">
    <property type="entry name" value="B3_DNA-bd"/>
</dbReference>
<accession>A0A2T8I1E6</accession>
<dbReference type="PANTHER" id="PTHR31391">
    <property type="entry name" value="B3 DOMAIN-CONTAINING PROTEIN OS11G0197600-RELATED"/>
    <property type="match status" value="1"/>
</dbReference>
<dbReference type="InterPro" id="IPR044837">
    <property type="entry name" value="REM16-like"/>
</dbReference>